<feature type="region of interest" description="Disordered" evidence="2">
    <location>
        <begin position="1"/>
        <end position="63"/>
    </location>
</feature>
<dbReference type="EMBL" id="CDMY01000219">
    <property type="protein sequence ID" value="CEL94464.1"/>
    <property type="molecule type" value="Genomic_DNA"/>
</dbReference>
<dbReference type="SMART" id="SM00184">
    <property type="entry name" value="RING"/>
    <property type="match status" value="1"/>
</dbReference>
<dbReference type="InterPro" id="IPR001841">
    <property type="entry name" value="Znf_RING"/>
</dbReference>
<dbReference type="PROSITE" id="PS50089">
    <property type="entry name" value="ZF_RING_2"/>
    <property type="match status" value="1"/>
</dbReference>
<feature type="compositionally biased region" description="Polar residues" evidence="2">
    <location>
        <begin position="18"/>
        <end position="39"/>
    </location>
</feature>
<dbReference type="Gene3D" id="3.30.40.10">
    <property type="entry name" value="Zinc/RING finger domain, C3HC4 (zinc finger)"/>
    <property type="match status" value="1"/>
</dbReference>
<dbReference type="STRING" id="1169540.A0A0G4EGE1"/>
<dbReference type="InterPro" id="IPR053070">
    <property type="entry name" value="RING-type_E3_ubiquitin-ligase"/>
</dbReference>
<dbReference type="PANTHER" id="PTHR47035">
    <property type="entry name" value="OS11G0150450 PROTEIN"/>
    <property type="match status" value="1"/>
</dbReference>
<dbReference type="InParanoid" id="A0A0G4EGE1"/>
<feature type="region of interest" description="Disordered" evidence="2">
    <location>
        <begin position="368"/>
        <end position="399"/>
    </location>
</feature>
<evidence type="ECO:0000313" key="5">
    <source>
        <dbReference type="Proteomes" id="UP000041254"/>
    </source>
</evidence>
<gene>
    <name evidence="4" type="ORF">Vbra_2079</name>
</gene>
<evidence type="ECO:0000256" key="2">
    <source>
        <dbReference type="SAM" id="MobiDB-lite"/>
    </source>
</evidence>
<dbReference type="SUPFAM" id="SSF57850">
    <property type="entry name" value="RING/U-box"/>
    <property type="match status" value="1"/>
</dbReference>
<keyword evidence="5" id="KW-1185">Reference proteome</keyword>
<dbReference type="AlphaFoldDB" id="A0A0G4EGE1"/>
<keyword evidence="1" id="KW-0862">Zinc</keyword>
<dbReference type="InterPro" id="IPR013083">
    <property type="entry name" value="Znf_RING/FYVE/PHD"/>
</dbReference>
<proteinExistence type="predicted"/>
<accession>A0A0G4EGE1</accession>
<organism evidence="4 5">
    <name type="scientific">Vitrella brassicaformis (strain CCMP3155)</name>
    <dbReference type="NCBI Taxonomy" id="1169540"/>
    <lineage>
        <taxon>Eukaryota</taxon>
        <taxon>Sar</taxon>
        <taxon>Alveolata</taxon>
        <taxon>Colpodellida</taxon>
        <taxon>Vitrellaceae</taxon>
        <taxon>Vitrella</taxon>
    </lineage>
</organism>
<evidence type="ECO:0000259" key="3">
    <source>
        <dbReference type="PROSITE" id="PS50089"/>
    </source>
</evidence>
<feature type="domain" description="RING-type" evidence="3">
    <location>
        <begin position="263"/>
        <end position="305"/>
    </location>
</feature>
<keyword evidence="1" id="KW-0863">Zinc-finger</keyword>
<dbReference type="OrthoDB" id="1681166at2759"/>
<sequence length="534" mass="58060">MDDDDFPAFPVRRPAARSASTGNALRSLLSGNSRVNSSDDNLEGVVDNSVGVGERQGGEGGQRRHQIMVEHGGRWERVEVDREDFPPLDLPGFRPSARPIRMVHPADPPPSHWGRHPPSGALLTFAEIRQSTSIVVQGEHVIDSILSRCDPAELQGLPPPSPPPSIDSQTTAKGHQEGGSAAAGSLQATSAEYSKGEGAGPQPSSSSSDDCSGGDDARPSPSTSASSGAGEGGMGSDSRPSSSGDEGKGQGGDEANKADDQMCPICYDLKRVGAPLRRIDECGHSFHMHCLDEWLVKKSTCPICRLNLRDAAARHRSLVCATPSSPVSVSPHAAGPQYSRQTFLRHRDVGLAHRRAERQRGVLWEAPDETPSWIDDDEQQLREPGPDIDDRPFVRSRPPLPRTVRVENHSIDPGFSLEEAALRQASEDAALRQGEDAALRQALQRSARMAGLEDHDSARDDLAARQRHMRRMMRVQRMDGDDDDDGALPSPNWGRPHRFMRPAMRERRERSSLEDEARTLPSNIPLGFTGGRLD</sequence>
<evidence type="ECO:0000313" key="4">
    <source>
        <dbReference type="EMBL" id="CEL94464.1"/>
    </source>
</evidence>
<dbReference type="Pfam" id="PF13639">
    <property type="entry name" value="zf-RING_2"/>
    <property type="match status" value="1"/>
</dbReference>
<feature type="region of interest" description="Disordered" evidence="2">
    <location>
        <begin position="152"/>
        <end position="259"/>
    </location>
</feature>
<evidence type="ECO:0000256" key="1">
    <source>
        <dbReference type="PROSITE-ProRule" id="PRU00175"/>
    </source>
</evidence>
<protein>
    <recommendedName>
        <fullName evidence="3">RING-type domain-containing protein</fullName>
    </recommendedName>
</protein>
<feature type="region of interest" description="Disordered" evidence="2">
    <location>
        <begin position="476"/>
        <end position="534"/>
    </location>
</feature>
<dbReference type="PANTHER" id="PTHR47035:SF3">
    <property type="entry name" value="OS11G0150450 PROTEIN"/>
    <property type="match status" value="1"/>
</dbReference>
<dbReference type="Proteomes" id="UP000041254">
    <property type="component" value="Unassembled WGS sequence"/>
</dbReference>
<dbReference type="OMA" id="RIDECGH"/>
<keyword evidence="1" id="KW-0479">Metal-binding</keyword>
<name>A0A0G4EGE1_VITBC</name>
<feature type="compositionally biased region" description="Basic and acidic residues" evidence="2">
    <location>
        <begin position="503"/>
        <end position="518"/>
    </location>
</feature>
<dbReference type="VEuPathDB" id="CryptoDB:Vbra_2079"/>
<dbReference type="GO" id="GO:0008270">
    <property type="term" value="F:zinc ion binding"/>
    <property type="evidence" value="ECO:0007669"/>
    <property type="project" value="UniProtKB-KW"/>
</dbReference>
<feature type="compositionally biased region" description="Basic and acidic residues" evidence="2">
    <location>
        <begin position="379"/>
        <end position="393"/>
    </location>
</feature>
<reference evidence="4 5" key="1">
    <citation type="submission" date="2014-11" db="EMBL/GenBank/DDBJ databases">
        <authorList>
            <person name="Zhu J."/>
            <person name="Qi W."/>
            <person name="Song R."/>
        </authorList>
    </citation>
    <scope>NUCLEOTIDE SEQUENCE [LARGE SCALE GENOMIC DNA]</scope>
</reference>